<sequence length="268" mass="31573">MWDLLNVSIPAVALVPLMAITFVAWFFLQQNAKSSDIRKAEFRRLQRLAMEEHERAERELENEYMRHSQVDSRKGNVSFRGEGAPAHGYGISRVDRYDVGRGDWRDSEAESRSKNQAEKVEYTRRNVFEEDSRRTQPETEDCKRREFCEDTRTRQTEEEVEWQRRKADLEAQAKREAEEESKRRASADDEKMWEEQESQESPRHAQSVPNLNCIVCQKPTKRRCSRCKSISYCSRECQVKHWSEEHKFQCQPLDAGTSPRSSVDDDTE</sequence>
<evidence type="ECO:0000259" key="7">
    <source>
        <dbReference type="PROSITE" id="PS50865"/>
    </source>
</evidence>
<accession>A0A2K1LAL7</accession>
<dbReference type="EnsemblPlants" id="Pp3c1_32520V3.2">
    <property type="protein sequence ID" value="Pp3c1_32520V3.2"/>
    <property type="gene ID" value="Pp3c1_32520"/>
</dbReference>
<dbReference type="Gene3D" id="6.10.140.2220">
    <property type="match status" value="1"/>
</dbReference>
<feature type="region of interest" description="Disordered" evidence="5">
    <location>
        <begin position="158"/>
        <end position="206"/>
    </location>
</feature>
<dbReference type="AlphaFoldDB" id="A0A2K1LAL7"/>
<reference evidence="8 10" key="2">
    <citation type="journal article" date="2018" name="Plant J.">
        <title>The Physcomitrella patens chromosome-scale assembly reveals moss genome structure and evolution.</title>
        <authorList>
            <person name="Lang D."/>
            <person name="Ullrich K.K."/>
            <person name="Murat F."/>
            <person name="Fuchs J."/>
            <person name="Jenkins J."/>
            <person name="Haas F.B."/>
            <person name="Piednoel M."/>
            <person name="Gundlach H."/>
            <person name="Van Bel M."/>
            <person name="Meyberg R."/>
            <person name="Vives C."/>
            <person name="Morata J."/>
            <person name="Symeonidi A."/>
            <person name="Hiss M."/>
            <person name="Muchero W."/>
            <person name="Kamisugi Y."/>
            <person name="Saleh O."/>
            <person name="Blanc G."/>
            <person name="Decker E.L."/>
            <person name="van Gessel N."/>
            <person name="Grimwood J."/>
            <person name="Hayes R.D."/>
            <person name="Graham S.W."/>
            <person name="Gunter L.E."/>
            <person name="McDaniel S.F."/>
            <person name="Hoernstein S.N.W."/>
            <person name="Larsson A."/>
            <person name="Li F.W."/>
            <person name="Perroud P.F."/>
            <person name="Phillips J."/>
            <person name="Ranjan P."/>
            <person name="Rokshar D.S."/>
            <person name="Rothfels C.J."/>
            <person name="Schneider L."/>
            <person name="Shu S."/>
            <person name="Stevenson D.W."/>
            <person name="Thummler F."/>
            <person name="Tillich M."/>
            <person name="Villarreal Aguilar J.C."/>
            <person name="Widiez T."/>
            <person name="Wong G.K."/>
            <person name="Wymore A."/>
            <person name="Zhang Y."/>
            <person name="Zimmer A.D."/>
            <person name="Quatrano R.S."/>
            <person name="Mayer K.F.X."/>
            <person name="Goodstein D."/>
            <person name="Casacuberta J.M."/>
            <person name="Vandepoele K."/>
            <person name="Reski R."/>
            <person name="Cuming A.C."/>
            <person name="Tuskan G.A."/>
            <person name="Maumus F."/>
            <person name="Salse J."/>
            <person name="Schmutz J."/>
            <person name="Rensing S.A."/>
        </authorList>
    </citation>
    <scope>NUCLEOTIDE SEQUENCE [LARGE SCALE GENOMIC DNA]</scope>
    <source>
        <strain evidence="9 10">cv. Gransden 2004</strain>
    </source>
</reference>
<evidence type="ECO:0000313" key="10">
    <source>
        <dbReference type="Proteomes" id="UP000006727"/>
    </source>
</evidence>
<evidence type="ECO:0000256" key="4">
    <source>
        <dbReference type="PROSITE-ProRule" id="PRU00134"/>
    </source>
</evidence>
<dbReference type="PROSITE" id="PS01360">
    <property type="entry name" value="ZF_MYND_1"/>
    <property type="match status" value="1"/>
</dbReference>
<evidence type="ECO:0000256" key="6">
    <source>
        <dbReference type="SAM" id="Phobius"/>
    </source>
</evidence>
<dbReference type="RefSeq" id="XP_024391322.1">
    <property type="nucleotide sequence ID" value="XM_024535554.2"/>
</dbReference>
<keyword evidence="2 4" id="KW-0863">Zinc-finger</keyword>
<dbReference type="EMBL" id="ABEU02000001">
    <property type="protein sequence ID" value="PNR63070.1"/>
    <property type="molecule type" value="Genomic_DNA"/>
</dbReference>
<dbReference type="EnsemblPlants" id="Pp3c1_32520V3.1">
    <property type="protein sequence ID" value="Pp3c1_32520V3.1"/>
    <property type="gene ID" value="Pp3c1_32520"/>
</dbReference>
<dbReference type="RefSeq" id="XP_024391410.1">
    <property type="nucleotide sequence ID" value="XM_024535642.2"/>
</dbReference>
<keyword evidence="3" id="KW-0862">Zinc</keyword>
<evidence type="ECO:0000256" key="1">
    <source>
        <dbReference type="ARBA" id="ARBA00022723"/>
    </source>
</evidence>
<feature type="transmembrane region" description="Helical" evidence="6">
    <location>
        <begin position="6"/>
        <end position="28"/>
    </location>
</feature>
<dbReference type="InterPro" id="IPR002893">
    <property type="entry name" value="Znf_MYND"/>
</dbReference>
<dbReference type="OrthoDB" id="5855668at2759"/>
<dbReference type="EnsemblPlants" id="Pp3c1_32520V3.4">
    <property type="protein sequence ID" value="Pp3c1_32520V3.4"/>
    <property type="gene ID" value="Pp3c1_32520"/>
</dbReference>
<feature type="compositionally biased region" description="Basic and acidic residues" evidence="5">
    <location>
        <begin position="64"/>
        <end position="74"/>
    </location>
</feature>
<dbReference type="Gramene" id="Pp3c1_32520V3.1">
    <property type="protein sequence ID" value="Pp3c1_32520V3.1"/>
    <property type="gene ID" value="Pp3c1_32520"/>
</dbReference>
<feature type="compositionally biased region" description="Basic and acidic residues" evidence="5">
    <location>
        <begin position="158"/>
        <end position="194"/>
    </location>
</feature>
<keyword evidence="6" id="KW-1133">Transmembrane helix</keyword>
<protein>
    <recommendedName>
        <fullName evidence="7">MYND-type domain-containing protein</fullName>
    </recommendedName>
</protein>
<keyword evidence="1" id="KW-0479">Metal-binding</keyword>
<dbReference type="STRING" id="3218.A0A2K1LAL7"/>
<keyword evidence="10" id="KW-1185">Reference proteome</keyword>
<proteinExistence type="predicted"/>
<feature type="region of interest" description="Disordered" evidence="5">
    <location>
        <begin position="245"/>
        <end position="268"/>
    </location>
</feature>
<keyword evidence="6" id="KW-0812">Transmembrane</keyword>
<dbReference type="PANTHER" id="PTHR47570">
    <property type="entry name" value="ZINC ION BINDING PROTEIN"/>
    <property type="match status" value="1"/>
</dbReference>
<dbReference type="PROSITE" id="PS50865">
    <property type="entry name" value="ZF_MYND_2"/>
    <property type="match status" value="1"/>
</dbReference>
<reference evidence="9" key="3">
    <citation type="submission" date="2020-12" db="UniProtKB">
        <authorList>
            <consortium name="EnsemblPlants"/>
        </authorList>
    </citation>
    <scope>IDENTIFICATION</scope>
</reference>
<dbReference type="PANTHER" id="PTHR47570:SF1">
    <property type="entry name" value="ZINC ION BINDING PROTEIN"/>
    <property type="match status" value="1"/>
</dbReference>
<dbReference type="RefSeq" id="XP_024391489.1">
    <property type="nucleotide sequence ID" value="XM_024535721.2"/>
</dbReference>
<dbReference type="Proteomes" id="UP000006727">
    <property type="component" value="Chromosome 1"/>
</dbReference>
<dbReference type="Gramene" id="Pp3c1_32520V3.3">
    <property type="protein sequence ID" value="Pp3c1_32520V3.3"/>
    <property type="gene ID" value="Pp3c1_32520"/>
</dbReference>
<dbReference type="SUPFAM" id="SSF144232">
    <property type="entry name" value="HIT/MYND zinc finger-like"/>
    <property type="match status" value="1"/>
</dbReference>
<evidence type="ECO:0000256" key="3">
    <source>
        <dbReference type="ARBA" id="ARBA00022833"/>
    </source>
</evidence>
<dbReference type="EnsemblPlants" id="Pp3c1_32520V3.3">
    <property type="protein sequence ID" value="Pp3c1_32520V3.3"/>
    <property type="gene ID" value="Pp3c1_32520"/>
</dbReference>
<evidence type="ECO:0000256" key="2">
    <source>
        <dbReference type="ARBA" id="ARBA00022771"/>
    </source>
</evidence>
<evidence type="ECO:0000313" key="9">
    <source>
        <dbReference type="EnsemblPlants" id="Pp3c1_32520V3.1"/>
    </source>
</evidence>
<name>A0A2K1LAL7_PHYPA</name>
<dbReference type="GO" id="GO:0008270">
    <property type="term" value="F:zinc ion binding"/>
    <property type="evidence" value="ECO:0007669"/>
    <property type="project" value="UniProtKB-KW"/>
</dbReference>
<dbReference type="PaxDb" id="3218-PP1S249_87V6.2"/>
<dbReference type="Gramene" id="Pp3c1_32520V3.4">
    <property type="protein sequence ID" value="Pp3c1_32520V3.4"/>
    <property type="gene ID" value="Pp3c1_32520"/>
</dbReference>
<keyword evidence="6" id="KW-0472">Membrane</keyword>
<dbReference type="Gramene" id="Pp3c1_32520V3.2">
    <property type="protein sequence ID" value="Pp3c1_32520V3.2"/>
    <property type="gene ID" value="Pp3c1_32520"/>
</dbReference>
<feature type="region of interest" description="Disordered" evidence="5">
    <location>
        <begin position="64"/>
        <end position="85"/>
    </location>
</feature>
<evidence type="ECO:0000313" key="8">
    <source>
        <dbReference type="EMBL" id="PNR63070.1"/>
    </source>
</evidence>
<organism evidence="8">
    <name type="scientific">Physcomitrium patens</name>
    <name type="common">Spreading-leaved earth moss</name>
    <name type="synonym">Physcomitrella patens</name>
    <dbReference type="NCBI Taxonomy" id="3218"/>
    <lineage>
        <taxon>Eukaryota</taxon>
        <taxon>Viridiplantae</taxon>
        <taxon>Streptophyta</taxon>
        <taxon>Embryophyta</taxon>
        <taxon>Bryophyta</taxon>
        <taxon>Bryophytina</taxon>
        <taxon>Bryopsida</taxon>
        <taxon>Funariidae</taxon>
        <taxon>Funariales</taxon>
        <taxon>Funariaceae</taxon>
        <taxon>Physcomitrium</taxon>
    </lineage>
</organism>
<dbReference type="KEGG" id="ppp:112289811"/>
<reference evidence="8 10" key="1">
    <citation type="journal article" date="2008" name="Science">
        <title>The Physcomitrella genome reveals evolutionary insights into the conquest of land by plants.</title>
        <authorList>
            <person name="Rensing S."/>
            <person name="Lang D."/>
            <person name="Zimmer A."/>
            <person name="Terry A."/>
            <person name="Salamov A."/>
            <person name="Shapiro H."/>
            <person name="Nishiyama T."/>
            <person name="Perroud P.-F."/>
            <person name="Lindquist E."/>
            <person name="Kamisugi Y."/>
            <person name="Tanahashi T."/>
            <person name="Sakakibara K."/>
            <person name="Fujita T."/>
            <person name="Oishi K."/>
            <person name="Shin-I T."/>
            <person name="Kuroki Y."/>
            <person name="Toyoda A."/>
            <person name="Suzuki Y."/>
            <person name="Hashimoto A."/>
            <person name="Yamaguchi K."/>
            <person name="Sugano A."/>
            <person name="Kohara Y."/>
            <person name="Fujiyama A."/>
            <person name="Anterola A."/>
            <person name="Aoki S."/>
            <person name="Ashton N."/>
            <person name="Barbazuk W.B."/>
            <person name="Barker E."/>
            <person name="Bennetzen J."/>
            <person name="Bezanilla M."/>
            <person name="Blankenship R."/>
            <person name="Cho S.H."/>
            <person name="Dutcher S."/>
            <person name="Estelle M."/>
            <person name="Fawcett J.A."/>
            <person name="Gundlach H."/>
            <person name="Hanada K."/>
            <person name="Heyl A."/>
            <person name="Hicks K.A."/>
            <person name="Hugh J."/>
            <person name="Lohr M."/>
            <person name="Mayer K."/>
            <person name="Melkozernov A."/>
            <person name="Murata T."/>
            <person name="Nelson D."/>
            <person name="Pils B."/>
            <person name="Prigge M."/>
            <person name="Reiss B."/>
            <person name="Renner T."/>
            <person name="Rombauts S."/>
            <person name="Rushton P."/>
            <person name="Sanderfoot A."/>
            <person name="Schween G."/>
            <person name="Shiu S.-H."/>
            <person name="Stueber K."/>
            <person name="Theodoulou F.L."/>
            <person name="Tu H."/>
            <person name="Van de Peer Y."/>
            <person name="Verrier P.J."/>
            <person name="Waters E."/>
            <person name="Wood A."/>
            <person name="Yang L."/>
            <person name="Cove D."/>
            <person name="Cuming A."/>
            <person name="Hasebe M."/>
            <person name="Lucas S."/>
            <person name="Mishler D.B."/>
            <person name="Reski R."/>
            <person name="Grigoriev I."/>
            <person name="Quatrano R.S."/>
            <person name="Boore J.L."/>
        </authorList>
    </citation>
    <scope>NUCLEOTIDE SEQUENCE [LARGE SCALE GENOMIC DNA]</scope>
    <source>
        <strain evidence="9 10">cv. Gransden 2004</strain>
    </source>
</reference>
<gene>
    <name evidence="9" type="primary">LOC112289811</name>
    <name evidence="8" type="ORF">PHYPA_001495</name>
</gene>
<feature type="domain" description="MYND-type" evidence="7">
    <location>
        <begin position="213"/>
        <end position="250"/>
    </location>
</feature>
<evidence type="ECO:0000256" key="5">
    <source>
        <dbReference type="SAM" id="MobiDB-lite"/>
    </source>
</evidence>
<dbReference type="Pfam" id="PF01753">
    <property type="entry name" value="zf-MYND"/>
    <property type="match status" value="1"/>
</dbReference>
<dbReference type="GeneID" id="112289811"/>